<keyword evidence="4" id="KW-1185">Reference proteome</keyword>
<dbReference type="STRING" id="1314790.A0A1Y1YY08"/>
<comment type="caution">
    <text evidence="3">The sequence shown here is derived from an EMBL/GenBank/DDBJ whole genome shotgun (WGS) entry which is preliminary data.</text>
</comment>
<protein>
    <submittedName>
        <fullName evidence="3">Uncharacterized protein</fullName>
    </submittedName>
</protein>
<dbReference type="InterPro" id="IPR039190">
    <property type="entry name" value="TTC14"/>
</dbReference>
<keyword evidence="1" id="KW-0802">TPR repeat</keyword>
<sequence length="423" mass="49368">MLDHQRNPVQDGVKSPQEQPPSFETLLENFRSSTKFQSNLVAILGQSFDKIEKFHFPPPPKTTLETRVWRGFFERDAEIKNPEYNELVIRKFQINPYVGVLDEPETSRADSGSTLSEDYLTLREFQNKEWAVDTVAFGVKLAKECKYDEAIRQYNHALEIYGKCKEAFIARGAALANTGALFKAVDEFKKALDIDPEHSNAKSYLEATLEKIKAENLTQTKSTHEKNELSPQKREHDRERHHEDDDCDRSRPKKKHKKEKSKKKKKKSRRHSRRYDSDESEGRSDDSYRSRTMSPNEKTRSHSVESRSSEYGHRHRSRRGNESHGADERSQRSQGHSAASKDCPDNHQSESQSTLPDKPSEYQYYGPEKIDFALVDGNQSREDRRESAHNSGSSRSSRRRSHRHRTRSRSRSRDYHRDRHHRR</sequence>
<organism evidence="3 4">
    <name type="scientific">Basidiobolus meristosporus CBS 931.73</name>
    <dbReference type="NCBI Taxonomy" id="1314790"/>
    <lineage>
        <taxon>Eukaryota</taxon>
        <taxon>Fungi</taxon>
        <taxon>Fungi incertae sedis</taxon>
        <taxon>Zoopagomycota</taxon>
        <taxon>Entomophthoromycotina</taxon>
        <taxon>Basidiobolomycetes</taxon>
        <taxon>Basidiobolales</taxon>
        <taxon>Basidiobolaceae</taxon>
        <taxon>Basidiobolus</taxon>
    </lineage>
</organism>
<dbReference type="OrthoDB" id="1914839at2759"/>
<feature type="compositionally biased region" description="Basic and acidic residues" evidence="2">
    <location>
        <begin position="274"/>
        <end position="289"/>
    </location>
</feature>
<evidence type="ECO:0000256" key="2">
    <source>
        <dbReference type="SAM" id="MobiDB-lite"/>
    </source>
</evidence>
<proteinExistence type="predicted"/>
<accession>A0A1Y1YY08</accession>
<feature type="compositionally biased region" description="Basic residues" evidence="2">
    <location>
        <begin position="251"/>
        <end position="273"/>
    </location>
</feature>
<feature type="compositionally biased region" description="Basic residues" evidence="2">
    <location>
        <begin position="396"/>
        <end position="410"/>
    </location>
</feature>
<dbReference type="AlphaFoldDB" id="A0A1Y1YY08"/>
<reference evidence="3 4" key="1">
    <citation type="submission" date="2016-07" db="EMBL/GenBank/DDBJ databases">
        <title>Pervasive Adenine N6-methylation of Active Genes in Fungi.</title>
        <authorList>
            <consortium name="DOE Joint Genome Institute"/>
            <person name="Mondo S.J."/>
            <person name="Dannebaum R.O."/>
            <person name="Kuo R.C."/>
            <person name="Labutti K."/>
            <person name="Haridas S."/>
            <person name="Kuo A."/>
            <person name="Salamov A."/>
            <person name="Ahrendt S.R."/>
            <person name="Lipzen A."/>
            <person name="Sullivan W."/>
            <person name="Andreopoulos W.B."/>
            <person name="Clum A."/>
            <person name="Lindquist E."/>
            <person name="Daum C."/>
            <person name="Ramamoorthy G.K."/>
            <person name="Gryganskyi A."/>
            <person name="Culley D."/>
            <person name="Magnuson J.K."/>
            <person name="James T.Y."/>
            <person name="O'Malley M.A."/>
            <person name="Stajich J.E."/>
            <person name="Spatafora J.W."/>
            <person name="Visel A."/>
            <person name="Grigoriev I.V."/>
        </authorList>
    </citation>
    <scope>NUCLEOTIDE SEQUENCE [LARGE SCALE GENOMIC DNA]</scope>
    <source>
        <strain evidence="3 4">CBS 931.73</strain>
    </source>
</reference>
<evidence type="ECO:0000256" key="1">
    <source>
        <dbReference type="PROSITE-ProRule" id="PRU00339"/>
    </source>
</evidence>
<dbReference type="PROSITE" id="PS50005">
    <property type="entry name" value="TPR"/>
    <property type="match status" value="1"/>
</dbReference>
<dbReference type="PANTHER" id="PTHR23184:SF9">
    <property type="entry name" value="TETRATRICOPEPTIDE REPEAT PROTEIN 14"/>
    <property type="match status" value="1"/>
</dbReference>
<feature type="region of interest" description="Disordered" evidence="2">
    <location>
        <begin position="215"/>
        <end position="423"/>
    </location>
</feature>
<evidence type="ECO:0000313" key="4">
    <source>
        <dbReference type="Proteomes" id="UP000193498"/>
    </source>
</evidence>
<dbReference type="InParanoid" id="A0A1Y1YY08"/>
<gene>
    <name evidence="3" type="ORF">K493DRAFT_77438</name>
</gene>
<dbReference type="Gene3D" id="1.25.40.10">
    <property type="entry name" value="Tetratricopeptide repeat domain"/>
    <property type="match status" value="1"/>
</dbReference>
<dbReference type="SMART" id="SM00028">
    <property type="entry name" value="TPR"/>
    <property type="match status" value="2"/>
</dbReference>
<dbReference type="InterPro" id="IPR011990">
    <property type="entry name" value="TPR-like_helical_dom_sf"/>
</dbReference>
<dbReference type="SUPFAM" id="SSF48452">
    <property type="entry name" value="TPR-like"/>
    <property type="match status" value="1"/>
</dbReference>
<feature type="compositionally biased region" description="Basic and acidic residues" evidence="2">
    <location>
        <begin position="222"/>
        <end position="250"/>
    </location>
</feature>
<evidence type="ECO:0000313" key="3">
    <source>
        <dbReference type="EMBL" id="ORY02911.1"/>
    </source>
</evidence>
<dbReference type="PANTHER" id="PTHR23184">
    <property type="entry name" value="TETRATRICOPEPTIDE REPEAT PROTEIN 14"/>
    <property type="match status" value="1"/>
</dbReference>
<feature type="repeat" description="TPR" evidence="1">
    <location>
        <begin position="165"/>
        <end position="198"/>
    </location>
</feature>
<feature type="compositionally biased region" description="Basic and acidic residues" evidence="2">
    <location>
        <begin position="379"/>
        <end position="388"/>
    </location>
</feature>
<dbReference type="InterPro" id="IPR019734">
    <property type="entry name" value="TPR_rpt"/>
</dbReference>
<name>A0A1Y1YY08_9FUNG</name>
<feature type="region of interest" description="Disordered" evidence="2">
    <location>
        <begin position="1"/>
        <end position="21"/>
    </location>
</feature>
<feature type="compositionally biased region" description="Basic and acidic residues" evidence="2">
    <location>
        <begin position="319"/>
        <end position="331"/>
    </location>
</feature>
<feature type="compositionally biased region" description="Basic and acidic residues" evidence="2">
    <location>
        <begin position="297"/>
        <end position="312"/>
    </location>
</feature>
<dbReference type="EMBL" id="MCFE01000052">
    <property type="protein sequence ID" value="ORY02911.1"/>
    <property type="molecule type" value="Genomic_DNA"/>
</dbReference>
<dbReference type="Proteomes" id="UP000193498">
    <property type="component" value="Unassembled WGS sequence"/>
</dbReference>